<dbReference type="PANTHER" id="PTHR43214:SF24">
    <property type="entry name" value="TRANSCRIPTIONAL REGULATORY PROTEIN NARL-RELATED"/>
    <property type="match status" value="1"/>
</dbReference>
<reference evidence="6 7" key="1">
    <citation type="submission" date="2021-01" db="EMBL/GenBank/DDBJ databases">
        <title>Whole genome shotgun sequence of Asanoa iriomotensis NBRC 100142.</title>
        <authorList>
            <person name="Komaki H."/>
            <person name="Tamura T."/>
        </authorList>
    </citation>
    <scope>NUCLEOTIDE SEQUENCE [LARGE SCALE GENOMIC DNA]</scope>
    <source>
        <strain evidence="6 7">NBRC 100142</strain>
    </source>
</reference>
<dbReference type="InterPro" id="IPR039420">
    <property type="entry name" value="WalR-like"/>
</dbReference>
<evidence type="ECO:0000256" key="4">
    <source>
        <dbReference type="PROSITE-ProRule" id="PRU00169"/>
    </source>
</evidence>
<dbReference type="EMBL" id="BONC01000023">
    <property type="protein sequence ID" value="GIF57451.1"/>
    <property type="molecule type" value="Genomic_DNA"/>
</dbReference>
<keyword evidence="7" id="KW-1185">Reference proteome</keyword>
<keyword evidence="4" id="KW-0597">Phosphoprotein</keyword>
<dbReference type="InterPro" id="IPR011006">
    <property type="entry name" value="CheY-like_superfamily"/>
</dbReference>
<evidence type="ECO:0000259" key="5">
    <source>
        <dbReference type="PROSITE" id="PS50110"/>
    </source>
</evidence>
<keyword evidence="1" id="KW-0805">Transcription regulation</keyword>
<dbReference type="CDD" id="cd17535">
    <property type="entry name" value="REC_NarL-like"/>
    <property type="match status" value="1"/>
</dbReference>
<dbReference type="GO" id="GO:0003677">
    <property type="term" value="F:DNA binding"/>
    <property type="evidence" value="ECO:0007669"/>
    <property type="project" value="UniProtKB-KW"/>
</dbReference>
<name>A0ABQ4C3U0_9ACTN</name>
<feature type="domain" description="Response regulatory" evidence="5">
    <location>
        <begin position="16"/>
        <end position="134"/>
    </location>
</feature>
<dbReference type="InterPro" id="IPR016032">
    <property type="entry name" value="Sig_transdc_resp-reg_C-effctor"/>
</dbReference>
<dbReference type="Proteomes" id="UP000624325">
    <property type="component" value="Unassembled WGS sequence"/>
</dbReference>
<dbReference type="SUPFAM" id="SSF52172">
    <property type="entry name" value="CheY-like"/>
    <property type="match status" value="1"/>
</dbReference>
<protein>
    <submittedName>
        <fullName evidence="6">DNA-binding response regulator</fullName>
    </submittedName>
</protein>
<dbReference type="SMART" id="SM00448">
    <property type="entry name" value="REC"/>
    <property type="match status" value="1"/>
</dbReference>
<sequence length="193" mass="20940">MADSCDPFGEVRDVIRLLVVDDQELVRAGLRALVENTDDITVAGEARHGREALTQGRRLRPDLFLMDLKMPVMDGIAATAAIRTDPTLRDTPVLILTTFDDQDDVLGAVRAGATGYLLKDMEADALRAAVRTAAAGESPVTPSVAKQMMTQLARLSSRPNRSQELASLTDRERDILAHVGRGLSNEEIGRAFS</sequence>
<comment type="caution">
    <text evidence="6">The sequence shown here is derived from an EMBL/GenBank/DDBJ whole genome shotgun (WGS) entry which is preliminary data.</text>
</comment>
<evidence type="ECO:0000313" key="6">
    <source>
        <dbReference type="EMBL" id="GIF57451.1"/>
    </source>
</evidence>
<accession>A0ABQ4C3U0</accession>
<dbReference type="InterPro" id="IPR058245">
    <property type="entry name" value="NreC/VraR/RcsB-like_REC"/>
</dbReference>
<proteinExistence type="predicted"/>
<dbReference type="PROSITE" id="PS50110">
    <property type="entry name" value="RESPONSE_REGULATORY"/>
    <property type="match status" value="1"/>
</dbReference>
<dbReference type="SUPFAM" id="SSF46894">
    <property type="entry name" value="C-terminal effector domain of the bipartite response regulators"/>
    <property type="match status" value="1"/>
</dbReference>
<dbReference type="Pfam" id="PF00072">
    <property type="entry name" value="Response_reg"/>
    <property type="match status" value="1"/>
</dbReference>
<dbReference type="InterPro" id="IPR001789">
    <property type="entry name" value="Sig_transdc_resp-reg_receiver"/>
</dbReference>
<evidence type="ECO:0000313" key="7">
    <source>
        <dbReference type="Proteomes" id="UP000624325"/>
    </source>
</evidence>
<evidence type="ECO:0000256" key="2">
    <source>
        <dbReference type="ARBA" id="ARBA00023125"/>
    </source>
</evidence>
<dbReference type="Gene3D" id="3.40.50.2300">
    <property type="match status" value="1"/>
</dbReference>
<evidence type="ECO:0000256" key="1">
    <source>
        <dbReference type="ARBA" id="ARBA00023015"/>
    </source>
</evidence>
<evidence type="ECO:0000256" key="3">
    <source>
        <dbReference type="ARBA" id="ARBA00023163"/>
    </source>
</evidence>
<organism evidence="6 7">
    <name type="scientific">Asanoa iriomotensis</name>
    <dbReference type="NCBI Taxonomy" id="234613"/>
    <lineage>
        <taxon>Bacteria</taxon>
        <taxon>Bacillati</taxon>
        <taxon>Actinomycetota</taxon>
        <taxon>Actinomycetes</taxon>
        <taxon>Micromonosporales</taxon>
        <taxon>Micromonosporaceae</taxon>
        <taxon>Asanoa</taxon>
    </lineage>
</organism>
<feature type="modified residue" description="4-aspartylphosphate" evidence="4">
    <location>
        <position position="67"/>
    </location>
</feature>
<keyword evidence="3" id="KW-0804">Transcription</keyword>
<keyword evidence="2 6" id="KW-0238">DNA-binding</keyword>
<dbReference type="PANTHER" id="PTHR43214">
    <property type="entry name" value="TWO-COMPONENT RESPONSE REGULATOR"/>
    <property type="match status" value="1"/>
</dbReference>
<gene>
    <name evidence="6" type="ORF">Air01nite_35460</name>
</gene>